<proteinExistence type="inferred from homology"/>
<dbReference type="InterPro" id="IPR008919">
    <property type="entry name" value="Retrov_capsid_N"/>
</dbReference>
<dbReference type="GO" id="GO:0004523">
    <property type="term" value="F:RNA-DNA hybrid ribonuclease activity"/>
    <property type="evidence" value="ECO:0007669"/>
    <property type="project" value="UniProtKB-EC"/>
</dbReference>
<protein>
    <recommendedName>
        <fullName evidence="2">ribonuclease H</fullName>
        <ecNumber evidence="2">3.1.26.4</ecNumber>
    </recommendedName>
</protein>
<dbReference type="Gene3D" id="2.30.30.850">
    <property type="match status" value="1"/>
</dbReference>
<feature type="domain" description="RNase H type-1" evidence="11">
    <location>
        <begin position="1493"/>
        <end position="1642"/>
    </location>
</feature>
<evidence type="ECO:0000256" key="4">
    <source>
        <dbReference type="ARBA" id="ARBA00022695"/>
    </source>
</evidence>
<keyword evidence="3" id="KW-0808">Transferase</keyword>
<dbReference type="PANTHER" id="PTHR33064:SF36">
    <property type="entry name" value="CCHC-TYPE DOMAIN-CONTAINING PROTEIN"/>
    <property type="match status" value="1"/>
</dbReference>
<reference evidence="13 14" key="1">
    <citation type="submission" date="2024-06" db="EMBL/GenBank/DDBJ databases">
        <title>The draft genome of Grus japonensis, version 3.</title>
        <authorList>
            <person name="Nabeshima K."/>
            <person name="Suzuki S."/>
            <person name="Onuma M."/>
        </authorList>
    </citation>
    <scope>NUCLEOTIDE SEQUENCE [LARGE SCALE GENOMIC DNA]</scope>
    <source>
        <strain evidence="13 14">451A</strain>
    </source>
</reference>
<dbReference type="Proteomes" id="UP001623348">
    <property type="component" value="Unassembled WGS sequence"/>
</dbReference>
<dbReference type="Pfam" id="PF17919">
    <property type="entry name" value="RT_RNaseH_2"/>
    <property type="match status" value="1"/>
</dbReference>
<comment type="similarity">
    <text evidence="1">Belongs to the beta type-B retroviral polymerase family. HERV class-II K(HML-2) pol subfamily.</text>
</comment>
<feature type="domain" description="Integrase catalytic" evidence="12">
    <location>
        <begin position="840"/>
        <end position="895"/>
    </location>
</feature>
<feature type="compositionally biased region" description="Basic residues" evidence="9">
    <location>
        <begin position="100"/>
        <end position="111"/>
    </location>
</feature>
<feature type="region of interest" description="Disordered" evidence="9">
    <location>
        <begin position="908"/>
        <end position="934"/>
    </location>
</feature>
<dbReference type="EMBL" id="BAAFJT010000186">
    <property type="protein sequence ID" value="GAB0207217.1"/>
    <property type="molecule type" value="Genomic_DNA"/>
</dbReference>
<dbReference type="InterPro" id="IPR036397">
    <property type="entry name" value="RNaseH_sf"/>
</dbReference>
<dbReference type="Gene3D" id="1.10.375.10">
    <property type="entry name" value="Human Immunodeficiency Virus Type 1 Capsid Protein"/>
    <property type="match status" value="1"/>
</dbReference>
<dbReference type="GO" id="GO:0006259">
    <property type="term" value="P:DNA metabolic process"/>
    <property type="evidence" value="ECO:0007669"/>
    <property type="project" value="UniProtKB-ARBA"/>
</dbReference>
<evidence type="ECO:0000256" key="5">
    <source>
        <dbReference type="ARBA" id="ARBA00022722"/>
    </source>
</evidence>
<dbReference type="EC" id="3.1.26.4" evidence="2"/>
<dbReference type="FunFam" id="3.30.70.270:FF:000020">
    <property type="entry name" value="Transposon Tf2-6 polyprotein-like Protein"/>
    <property type="match status" value="1"/>
</dbReference>
<feature type="domain" description="Reverse transcriptase" evidence="10">
    <location>
        <begin position="380"/>
        <end position="567"/>
    </location>
</feature>
<dbReference type="PROSITE" id="PS50994">
    <property type="entry name" value="INTEGRASE"/>
    <property type="match status" value="2"/>
</dbReference>
<dbReference type="PANTHER" id="PTHR33064">
    <property type="entry name" value="POL PROTEIN"/>
    <property type="match status" value="1"/>
</dbReference>
<evidence type="ECO:0000259" key="11">
    <source>
        <dbReference type="PROSITE" id="PS50879"/>
    </source>
</evidence>
<evidence type="ECO:0000259" key="10">
    <source>
        <dbReference type="PROSITE" id="PS50878"/>
    </source>
</evidence>
<keyword evidence="14" id="KW-1185">Reference proteome</keyword>
<gene>
    <name evidence="13" type="ORF">GRJ2_003187300</name>
</gene>
<evidence type="ECO:0000313" key="14">
    <source>
        <dbReference type="Proteomes" id="UP001623348"/>
    </source>
</evidence>
<evidence type="ECO:0000256" key="2">
    <source>
        <dbReference type="ARBA" id="ARBA00012180"/>
    </source>
</evidence>
<dbReference type="Pfam" id="PF17921">
    <property type="entry name" value="Integrase_H2C2"/>
    <property type="match status" value="1"/>
</dbReference>
<evidence type="ECO:0000256" key="7">
    <source>
        <dbReference type="ARBA" id="ARBA00022801"/>
    </source>
</evidence>
<dbReference type="PROSITE" id="PS50878">
    <property type="entry name" value="RT_POL"/>
    <property type="match status" value="2"/>
</dbReference>
<dbReference type="InterPro" id="IPR041588">
    <property type="entry name" value="Integrase_H2C2"/>
</dbReference>
<keyword evidence="7" id="KW-0378">Hydrolase</keyword>
<dbReference type="SUPFAM" id="SSF56672">
    <property type="entry name" value="DNA/RNA polymerases"/>
    <property type="match status" value="2"/>
</dbReference>
<dbReference type="SUPFAM" id="SSF53098">
    <property type="entry name" value="Ribonuclease H-like"/>
    <property type="match status" value="4"/>
</dbReference>
<dbReference type="Gene3D" id="3.30.70.270">
    <property type="match status" value="3"/>
</dbReference>
<dbReference type="InterPro" id="IPR051320">
    <property type="entry name" value="Viral_Replic_Matur_Polypro"/>
</dbReference>
<evidence type="ECO:0000256" key="8">
    <source>
        <dbReference type="ARBA" id="ARBA00022842"/>
    </source>
</evidence>
<keyword evidence="6" id="KW-0255">Endonuclease</keyword>
<dbReference type="InterPro" id="IPR041577">
    <property type="entry name" value="RT_RNaseH_2"/>
</dbReference>
<feature type="compositionally biased region" description="Low complexity" evidence="9">
    <location>
        <begin position="61"/>
        <end position="84"/>
    </location>
</feature>
<dbReference type="InterPro" id="IPR043502">
    <property type="entry name" value="DNA/RNA_pol_sf"/>
</dbReference>
<dbReference type="Pfam" id="PF00075">
    <property type="entry name" value="RNase_H"/>
    <property type="match status" value="2"/>
</dbReference>
<comment type="caution">
    <text evidence="13">The sequence shown here is derived from an EMBL/GenBank/DDBJ whole genome shotgun (WGS) entry which is preliminary data.</text>
</comment>
<dbReference type="InterPro" id="IPR000477">
    <property type="entry name" value="RT_dom"/>
</dbReference>
<evidence type="ECO:0000259" key="12">
    <source>
        <dbReference type="PROSITE" id="PS50994"/>
    </source>
</evidence>
<dbReference type="GO" id="GO:0016779">
    <property type="term" value="F:nucleotidyltransferase activity"/>
    <property type="evidence" value="ECO:0007669"/>
    <property type="project" value="UniProtKB-KW"/>
</dbReference>
<evidence type="ECO:0000256" key="6">
    <source>
        <dbReference type="ARBA" id="ARBA00022759"/>
    </source>
</evidence>
<evidence type="ECO:0000256" key="9">
    <source>
        <dbReference type="SAM" id="MobiDB-lite"/>
    </source>
</evidence>
<dbReference type="InterPro" id="IPR043128">
    <property type="entry name" value="Rev_trsase/Diguanyl_cyclase"/>
</dbReference>
<dbReference type="CDD" id="cd09273">
    <property type="entry name" value="RNase_HI_RT_Bel"/>
    <property type="match status" value="1"/>
</dbReference>
<feature type="domain" description="Reverse transcriptase" evidence="10">
    <location>
        <begin position="1055"/>
        <end position="1247"/>
    </location>
</feature>
<sequence>MVWSFTPEQLQDPHKMVEYLKGKCCGDSKETHLTALCWALATIYQTLLDSRQHHPEGESGPTGTAAAQAPATGPAATQAPATGTVAEPKDQPIPVSVTPIHKKKYTRKSVRLVKDDDELGPSREQEEEPEPEVITQSLSLSELRDMQKDFSRLPGEHIITWLLRCWDNGASSLELEGREAKQLGSLSREGGIDKAIGKKAQALSLWRRLLSSVRESAPSSYANSLAVIDRKSEEAPTVDEVAGRLQQYEESLSSSLVSAVEKLSQDVRQLKEDISYSPPVQTHISAARKAPCILGIDYLRRGYFKDPKGYRWAFGIAALEAEEIEPLSSLPSLSEDPSVVGLLRVEGQQVPIATTAVHRRQYRTNRDSLVPIHELIRQLEGQGVISRTPSPFNSPIWPVRKSNGEWRLTVDYRGLNEVTPPMSAAVPDMLELQYELESKAAKWYATIDIANAFFSIPLAAECRPQFAFTWRGVQYTWNRLPQGWKHSPTICHGLIQTALEKGEAPEHLQYIEDITVWGNSAEEVSEKGKKIIQILLQAGFAIKQTGENGPTWSLWQKAPGETRGRPLGFWSQGYRGSEARYTPTEKEILAAYEGVRAASEVIGTEAQLLLAPPLPVLGWMFKGRVPSTHHATDATWSKWVALITQRARIGSPSRPGILEVITDWPEGKDFGMSPEEEVTRAEEAPPYNKLTEDEKPYAFFTDGSCCIVGKHQRWKAAVWSPTRRAAEAAEGQGESSQFAEVKAIQLALDIAEREKWPTLYLYTESWMVANALWGWLQQWKRNNWQCRGKLIWAAPLWQDIAARLEKLVVKVHHVDAHVPKRRATEEHQNNQQVDQAAKIEVAQQVLWRHGTPERIESDNGTHFRNNLIDTWAKEHGIEWVYHIPYHAAASGKIERRLGNDQRDQNLEANNASASPVEGEAEGFSPIAGRTRGRRGGDGLTVLQAPLRQAVGNEGPVMVKVPFSITDLRAWKETAGTYRDDPERVAKDSSKEEQIPEVVDNAVTPLVWASEVPGRSKLAEPVKVTLKPGAKPVRQKQYPIKWEARKGLEELITKFLEYGLLVECESEYNTPILPVKKSGGKEYRLVQDLRAINQIVQDIHPVVANPYTLLTSLKEEHKWFTVLDLKDAFFCIPLDAKSQSIFAFEWESPGTGRKMQLTWTVLPQGFKNSPTLFGNQLAKELEMWKKQNQGQGILLQYVDDILIAAKSKETCFEMTISLLNFLGQGGYRVSRNKAQIGKEAVIYLGFEISQGQRQLGNERKEAICQIPEPNSPKELRAFLGMIGWCRLWILNYGLYVKPLYEALKESKDRYLIWTPECHKSFKELKKALMTAPALGLPDLTKPFELFVHERQHLALGVLAQRLGSWKRPVGYFSKQLDNVSKGWPGCLRAVAATVLLIQEARKLTMGQKIVVYVPHMVITVLEQKGGHWLSPSRMLKYQVVLLEQDDVELKATAIVNPAMFLTTENPTEKLEHDCLITIEQVYSSRPDLKDEPLKDPDLELFTDGSSFGKVKQEGRRIAGYAVVTTDKVLESGTLPANTSAQKAELVALKQALRMAEGKRVNIWTDSKYAFGVIHAHGAIWKERGLLSAQGSPIKYKEEVLQLLQEVQKPKEVAVMHCKAHQFGQTVINIGNRLADKAAKEAAERGILALVPVKQIKIPNLKARYSKLDEQLAENLKASQNAEGWWVTPENQVIVTPQIMTELAKEEHEQTHWGVDAMVTNLRTSVVCVGMTGIIKSIIAKCPICLKNNPLNQRKAPLGVTKQGNSPGDYWQIDFSELPRQNGYRYLLVLIDTFSGWPEAFPCRTNKAREVVKILLKEIIPRFGVPLGVSSDRGPHFVAEIVQQVSKILGINWDLHTPWRPQSSGKIERMNQTLKRQMSKICQETSLKWPQALPLALLRIRIQPRSKDGISPYEILYGKPYQTPLIPGDMRVTGEIDLKTYLISLGKTLEALRRYIVLTRPLALDTPVHPYQPGDLVYIRTWGSEPLQEKWKGPFQVLLTTYTAIKVEGVEPWIHYTRVKKAPPDQWTCTQEGPLKLRLCKNSKDQFL</sequence>
<dbReference type="Pfam" id="PF18697">
    <property type="entry name" value="MLVIN_C"/>
    <property type="match status" value="1"/>
</dbReference>
<evidence type="ECO:0000256" key="1">
    <source>
        <dbReference type="ARBA" id="ARBA00010879"/>
    </source>
</evidence>
<dbReference type="InterPro" id="IPR002156">
    <property type="entry name" value="RNaseH_domain"/>
</dbReference>
<keyword evidence="8" id="KW-0460">Magnesium</keyword>
<dbReference type="Gene3D" id="3.10.20.370">
    <property type="match status" value="1"/>
</dbReference>
<dbReference type="InterPro" id="IPR040643">
    <property type="entry name" value="MLVIN_C"/>
</dbReference>
<dbReference type="Gene3D" id="3.30.420.10">
    <property type="entry name" value="Ribonuclease H-like superfamily/Ribonuclease H"/>
    <property type="match status" value="4"/>
</dbReference>
<dbReference type="Gene3D" id="3.10.10.10">
    <property type="entry name" value="HIV Type 1 Reverse Transcriptase, subunit A, domain 1"/>
    <property type="match status" value="2"/>
</dbReference>
<dbReference type="InterPro" id="IPR012337">
    <property type="entry name" value="RNaseH-like_sf"/>
</dbReference>
<feature type="region of interest" description="Disordered" evidence="9">
    <location>
        <begin position="52"/>
        <end position="135"/>
    </location>
</feature>
<keyword evidence="4" id="KW-0548">Nucleotidyltransferase</keyword>
<dbReference type="Pfam" id="PF00078">
    <property type="entry name" value="RVT_1"/>
    <property type="match status" value="2"/>
</dbReference>
<dbReference type="PROSITE" id="PS50879">
    <property type="entry name" value="RNASE_H_1"/>
    <property type="match status" value="2"/>
</dbReference>
<feature type="domain" description="RNase H type-1" evidence="11">
    <location>
        <begin position="693"/>
        <end position="842"/>
    </location>
</feature>
<dbReference type="Gene3D" id="1.10.340.70">
    <property type="match status" value="1"/>
</dbReference>
<evidence type="ECO:0000313" key="13">
    <source>
        <dbReference type="EMBL" id="GAB0207217.1"/>
    </source>
</evidence>
<feature type="domain" description="Integrase catalytic" evidence="12">
    <location>
        <begin position="1761"/>
        <end position="1918"/>
    </location>
</feature>
<accession>A0ABC9YE31</accession>
<evidence type="ECO:0000256" key="3">
    <source>
        <dbReference type="ARBA" id="ARBA00022679"/>
    </source>
</evidence>
<feature type="compositionally biased region" description="Acidic residues" evidence="9">
    <location>
        <begin position="115"/>
        <end position="131"/>
    </location>
</feature>
<keyword evidence="5" id="KW-0540">Nuclease</keyword>
<organism evidence="13 14">
    <name type="scientific">Grus japonensis</name>
    <name type="common">Japanese crane</name>
    <name type="synonym">Red-crowned crane</name>
    <dbReference type="NCBI Taxonomy" id="30415"/>
    <lineage>
        <taxon>Eukaryota</taxon>
        <taxon>Metazoa</taxon>
        <taxon>Chordata</taxon>
        <taxon>Craniata</taxon>
        <taxon>Vertebrata</taxon>
        <taxon>Euteleostomi</taxon>
        <taxon>Archelosauria</taxon>
        <taxon>Archosauria</taxon>
        <taxon>Dinosauria</taxon>
        <taxon>Saurischia</taxon>
        <taxon>Theropoda</taxon>
        <taxon>Coelurosauria</taxon>
        <taxon>Aves</taxon>
        <taxon>Neognathae</taxon>
        <taxon>Neoaves</taxon>
        <taxon>Gruiformes</taxon>
        <taxon>Gruidae</taxon>
        <taxon>Grus</taxon>
    </lineage>
</organism>
<name>A0ABC9YE31_GRUJA</name>
<dbReference type="InterPro" id="IPR001584">
    <property type="entry name" value="Integrase_cat-core"/>
</dbReference>
<dbReference type="Pfam" id="PF00665">
    <property type="entry name" value="rve"/>
    <property type="match status" value="1"/>
</dbReference>
<dbReference type="FunFam" id="3.30.420.10:FF:000032">
    <property type="entry name" value="Retrovirus-related Pol polyprotein from transposon 297-like Protein"/>
    <property type="match status" value="1"/>
</dbReference>